<keyword evidence="1" id="KW-0812">Transmembrane</keyword>
<evidence type="ECO:0000256" key="1">
    <source>
        <dbReference type="SAM" id="Phobius"/>
    </source>
</evidence>
<feature type="transmembrane region" description="Helical" evidence="1">
    <location>
        <begin position="12"/>
        <end position="34"/>
    </location>
</feature>
<name>A0A3B0WJB8_9ZZZZ</name>
<sequence>MFSNLSPALIRALSVFVAILVFSIIVVSISQVYMDDIYQDQQSAKRAMRIWQSKINSSVENNQIIDTFENNFLKLVNQGVVGKEDRLSWFETIQNTAKKRGMPSVRYSISTQKALEEKNIKQKYRGIDVFKSVMTLDIKMAHEGDLFALLNDLGKADGLFAIDRCDIEKTNKKMVDTENIMKAYCELGWYTFRGTKTDKGPKNAS</sequence>
<keyword evidence="1" id="KW-0472">Membrane</keyword>
<reference evidence="2" key="1">
    <citation type="submission" date="2018-06" db="EMBL/GenBank/DDBJ databases">
        <authorList>
            <person name="Zhirakovskaya E."/>
        </authorList>
    </citation>
    <scope>NUCLEOTIDE SEQUENCE</scope>
</reference>
<gene>
    <name evidence="2" type="ORF">MNBD_GAMMA06-1147</name>
</gene>
<organism evidence="2">
    <name type="scientific">hydrothermal vent metagenome</name>
    <dbReference type="NCBI Taxonomy" id="652676"/>
    <lineage>
        <taxon>unclassified sequences</taxon>
        <taxon>metagenomes</taxon>
        <taxon>ecological metagenomes</taxon>
    </lineage>
</organism>
<keyword evidence="1" id="KW-1133">Transmembrane helix</keyword>
<proteinExistence type="predicted"/>
<dbReference type="AlphaFoldDB" id="A0A3B0WJB8"/>
<accession>A0A3B0WJB8</accession>
<evidence type="ECO:0000313" key="2">
    <source>
        <dbReference type="EMBL" id="VAW52590.1"/>
    </source>
</evidence>
<dbReference type="EMBL" id="UOFD01000050">
    <property type="protein sequence ID" value="VAW52590.1"/>
    <property type="molecule type" value="Genomic_DNA"/>
</dbReference>
<protein>
    <submittedName>
        <fullName evidence="2">Uncharacterized protein</fullName>
    </submittedName>
</protein>